<reference evidence="9 10" key="1">
    <citation type="submission" date="2016-10" db="EMBL/GenBank/DDBJ databases">
        <authorList>
            <person name="de Groot N.N."/>
        </authorList>
    </citation>
    <scope>NUCLEOTIDE SEQUENCE [LARGE SCALE GENOMIC DNA]</scope>
    <source>
        <strain evidence="9 10">DSM 8423</strain>
    </source>
</reference>
<dbReference type="AlphaFoldDB" id="A0A1H7ZC97"/>
<dbReference type="SFLD" id="SFLDG01060">
    <property type="entry name" value="BATS_domain_containing"/>
    <property type="match status" value="1"/>
</dbReference>
<feature type="domain" description="Radical SAM core" evidence="8">
    <location>
        <begin position="70"/>
        <end position="312"/>
    </location>
</feature>
<evidence type="ECO:0000256" key="5">
    <source>
        <dbReference type="ARBA" id="ARBA00023004"/>
    </source>
</evidence>
<dbReference type="GO" id="GO:0003824">
    <property type="term" value="F:catalytic activity"/>
    <property type="evidence" value="ECO:0007669"/>
    <property type="project" value="InterPro"/>
</dbReference>
<organism evidence="9 10">
    <name type="scientific">Syntrophus gentianae</name>
    <dbReference type="NCBI Taxonomy" id="43775"/>
    <lineage>
        <taxon>Bacteria</taxon>
        <taxon>Pseudomonadati</taxon>
        <taxon>Thermodesulfobacteriota</taxon>
        <taxon>Syntrophia</taxon>
        <taxon>Syntrophales</taxon>
        <taxon>Syntrophaceae</taxon>
        <taxon>Syntrophus</taxon>
    </lineage>
</organism>
<dbReference type="InterPro" id="IPR013785">
    <property type="entry name" value="Aldolase_TIM"/>
</dbReference>
<evidence type="ECO:0000256" key="7">
    <source>
        <dbReference type="ARBA" id="ARBA00034078"/>
    </source>
</evidence>
<dbReference type="STRING" id="43775.SAMN04489760_12215"/>
<keyword evidence="6" id="KW-0411">Iron-sulfur</keyword>
<dbReference type="SFLD" id="SFLDG01081">
    <property type="entry name" value="cleavage_of_the_Ca-Cb_bond_in"/>
    <property type="match status" value="1"/>
</dbReference>
<protein>
    <submittedName>
        <fullName evidence="9">Iron-only hydrogenase maturation protein HydG</fullName>
    </submittedName>
</protein>
<dbReference type="GO" id="GO:0051539">
    <property type="term" value="F:4 iron, 4 sulfur cluster binding"/>
    <property type="evidence" value="ECO:0007669"/>
    <property type="project" value="UniProtKB-KW"/>
</dbReference>
<dbReference type="SMART" id="SM00876">
    <property type="entry name" value="BATS"/>
    <property type="match status" value="1"/>
</dbReference>
<evidence type="ECO:0000256" key="2">
    <source>
        <dbReference type="ARBA" id="ARBA00022485"/>
    </source>
</evidence>
<evidence type="ECO:0000256" key="4">
    <source>
        <dbReference type="ARBA" id="ARBA00022723"/>
    </source>
</evidence>
<dbReference type="SFLD" id="SFLDS00029">
    <property type="entry name" value="Radical_SAM"/>
    <property type="match status" value="1"/>
</dbReference>
<accession>A0A1H7ZC97</accession>
<dbReference type="RefSeq" id="WP_093884155.1">
    <property type="nucleotide sequence ID" value="NZ_FOBS01000022.1"/>
</dbReference>
<dbReference type="InterPro" id="IPR007197">
    <property type="entry name" value="rSAM"/>
</dbReference>
<dbReference type="PANTHER" id="PTHR43583:SF2">
    <property type="entry name" value="THIAZOLE BIOSYNTHESIS PROTEIN"/>
    <property type="match status" value="1"/>
</dbReference>
<dbReference type="InterPro" id="IPR058240">
    <property type="entry name" value="rSAM_sf"/>
</dbReference>
<dbReference type="Pfam" id="PF04055">
    <property type="entry name" value="Radical_SAM"/>
    <property type="match status" value="1"/>
</dbReference>
<dbReference type="InterPro" id="IPR034428">
    <property type="entry name" value="ThiH/NoCL/HydG-like"/>
</dbReference>
<dbReference type="SFLD" id="SFLDF00319">
    <property type="entry name" value="Fe_hydrogenase_maturase_(HydG"/>
    <property type="match status" value="1"/>
</dbReference>
<evidence type="ECO:0000313" key="10">
    <source>
        <dbReference type="Proteomes" id="UP000198744"/>
    </source>
</evidence>
<proteinExistence type="predicted"/>
<dbReference type="InterPro" id="IPR006638">
    <property type="entry name" value="Elp3/MiaA/NifB-like_rSAM"/>
</dbReference>
<comment type="cofactor">
    <cofactor evidence="1">
        <name>[4Fe-4S] cluster</name>
        <dbReference type="ChEBI" id="CHEBI:49883"/>
    </cofactor>
</comment>
<sequence>MKDFIRDTEIEELLQKAKSPDRKQVQDIIEKSKELKGLTTEETAVLLQTDDPELLQSIFETARKIKQDIYGNRLVLFAPLYIANYCSNNCLYCGFRRDNKELNRVALTMEQIAEEVRAIEREGHKRLLMLCGEHPSRSSLDYFIEAIETAYATRTEEGGEIRRINVEIAPMSVPDFKRLKAADIGTYVLFQESYHHETYKTMHPSGPKADFAWRLTALHRAQEGGIDDVGIGALFGLYDYRYEVLGMLIHAQTLEADCGVGPHTISIPRLEPAFNAPAAISPPHPVSDDEFKKLVAILRMAVPYTGMILSTRESPEIRAEVFELGISQISAGSRTDPGGYTKDSSEGFRASQFNLGDTRTTDEVIYDITTRGHIPSFCTACYRLGRTGRDFMDLAKPGLIQHFCRSNAMMTFKEYLMDYASSRTREVGDRILDKLVEETEKPETKKILTERLGRIEKGERDLFI</sequence>
<comment type="cofactor">
    <cofactor evidence="7">
        <name>[2Fe-2S] cluster</name>
        <dbReference type="ChEBI" id="CHEBI:190135"/>
    </cofactor>
</comment>
<evidence type="ECO:0000256" key="6">
    <source>
        <dbReference type="ARBA" id="ARBA00023014"/>
    </source>
</evidence>
<dbReference type="Gene3D" id="3.20.20.70">
    <property type="entry name" value="Aldolase class I"/>
    <property type="match status" value="1"/>
</dbReference>
<keyword evidence="5" id="KW-0408">Iron</keyword>
<dbReference type="EMBL" id="FOBS01000022">
    <property type="protein sequence ID" value="SEM55873.1"/>
    <property type="molecule type" value="Genomic_DNA"/>
</dbReference>
<dbReference type="InterPro" id="IPR024007">
    <property type="entry name" value="FeFe-hyd_mat_HydG"/>
</dbReference>
<dbReference type="Proteomes" id="UP000198744">
    <property type="component" value="Unassembled WGS sequence"/>
</dbReference>
<dbReference type="PANTHER" id="PTHR43583">
    <property type="entry name" value="2-IMINOACETATE SYNTHASE"/>
    <property type="match status" value="1"/>
</dbReference>
<keyword evidence="3" id="KW-0949">S-adenosyl-L-methionine</keyword>
<dbReference type="PROSITE" id="PS51918">
    <property type="entry name" value="RADICAL_SAM"/>
    <property type="match status" value="1"/>
</dbReference>
<gene>
    <name evidence="9" type="ORF">SAMN04489760_12215</name>
</gene>
<keyword evidence="4" id="KW-0479">Metal-binding</keyword>
<dbReference type="NCBIfam" id="TIGR03955">
    <property type="entry name" value="rSAM_HydG"/>
    <property type="match status" value="1"/>
</dbReference>
<evidence type="ECO:0000256" key="1">
    <source>
        <dbReference type="ARBA" id="ARBA00001966"/>
    </source>
</evidence>
<dbReference type="Pfam" id="PF06968">
    <property type="entry name" value="BATS"/>
    <property type="match status" value="1"/>
</dbReference>
<keyword evidence="10" id="KW-1185">Reference proteome</keyword>
<evidence type="ECO:0000256" key="3">
    <source>
        <dbReference type="ARBA" id="ARBA00022691"/>
    </source>
</evidence>
<dbReference type="InterPro" id="IPR010722">
    <property type="entry name" value="BATS_dom"/>
</dbReference>
<dbReference type="GO" id="GO:0042364">
    <property type="term" value="P:water-soluble vitamin biosynthetic process"/>
    <property type="evidence" value="ECO:0007669"/>
    <property type="project" value="UniProtKB-ARBA"/>
</dbReference>
<keyword evidence="2" id="KW-0004">4Fe-4S</keyword>
<dbReference type="OrthoDB" id="3320990at2"/>
<dbReference type="SMART" id="SM00729">
    <property type="entry name" value="Elp3"/>
    <property type="match status" value="1"/>
</dbReference>
<evidence type="ECO:0000259" key="8">
    <source>
        <dbReference type="PROSITE" id="PS51918"/>
    </source>
</evidence>
<dbReference type="CDD" id="cd01335">
    <property type="entry name" value="Radical_SAM"/>
    <property type="match status" value="1"/>
</dbReference>
<name>A0A1H7ZC97_9BACT</name>
<evidence type="ECO:0000313" key="9">
    <source>
        <dbReference type="EMBL" id="SEM55873.1"/>
    </source>
</evidence>
<dbReference type="SUPFAM" id="SSF102114">
    <property type="entry name" value="Radical SAM enzymes"/>
    <property type="match status" value="1"/>
</dbReference>
<dbReference type="GO" id="GO:0046872">
    <property type="term" value="F:metal ion binding"/>
    <property type="evidence" value="ECO:0007669"/>
    <property type="project" value="UniProtKB-KW"/>
</dbReference>
<dbReference type="GO" id="GO:0044272">
    <property type="term" value="P:sulfur compound biosynthetic process"/>
    <property type="evidence" value="ECO:0007669"/>
    <property type="project" value="UniProtKB-ARBA"/>
</dbReference>